<proteinExistence type="predicted"/>
<dbReference type="Proteomes" id="UP000485058">
    <property type="component" value="Unassembled WGS sequence"/>
</dbReference>
<accession>A0A699ZIK8</accession>
<sequence length="339" mass="34483">MHATSTLATCGTLAGHAKPLKTDPSYDPSAMRLHGQLNRTEVRLGLGGSMEGEQQRHVKHRGASSWPCTHALNLANATSLARHLLGRAEPGGSGVVRFSSASPRVHLIPGSSEQRGTDLDAAFRGEGHFSRPTRVLLPEAAPPQGCTDLLSLLPDALATQQLPPTCPGPGPGPETATPPSPSPAPPATAALHGKGAAAEAQVLEGPGGHQSMLRLSVAAGPNKAGAAEVLPGGRTLTLATLDLGPVWRHALAHSRQQSGPTGGEQQEQGQQGRGQGADADYGESHGGRGASGAEGGCPPRPCQPSPPLPDLTRPQPLAPATTGAACIHGRSMCGRSAPL</sequence>
<evidence type="ECO:0000313" key="3">
    <source>
        <dbReference type="Proteomes" id="UP000485058"/>
    </source>
</evidence>
<feature type="region of interest" description="Disordered" evidence="1">
    <location>
        <begin position="159"/>
        <end position="198"/>
    </location>
</feature>
<protein>
    <submittedName>
        <fullName evidence="2">Uncharacterized protein</fullName>
    </submittedName>
</protein>
<name>A0A699ZIK8_HAELA</name>
<dbReference type="EMBL" id="BLLF01001728">
    <property type="protein sequence ID" value="GFH20930.1"/>
    <property type="molecule type" value="Genomic_DNA"/>
</dbReference>
<feature type="compositionally biased region" description="Low complexity" evidence="1">
    <location>
        <begin position="187"/>
        <end position="198"/>
    </location>
</feature>
<evidence type="ECO:0000313" key="2">
    <source>
        <dbReference type="EMBL" id="GFH20930.1"/>
    </source>
</evidence>
<feature type="region of interest" description="Disordered" evidence="1">
    <location>
        <begin position="253"/>
        <end position="322"/>
    </location>
</feature>
<comment type="caution">
    <text evidence="2">The sequence shown here is derived from an EMBL/GenBank/DDBJ whole genome shotgun (WGS) entry which is preliminary data.</text>
</comment>
<dbReference type="AlphaFoldDB" id="A0A699ZIK8"/>
<evidence type="ECO:0000256" key="1">
    <source>
        <dbReference type="SAM" id="MobiDB-lite"/>
    </source>
</evidence>
<feature type="compositionally biased region" description="Pro residues" evidence="1">
    <location>
        <begin position="164"/>
        <end position="186"/>
    </location>
</feature>
<feature type="compositionally biased region" description="Low complexity" evidence="1">
    <location>
        <begin position="256"/>
        <end position="270"/>
    </location>
</feature>
<organism evidence="2 3">
    <name type="scientific">Haematococcus lacustris</name>
    <name type="common">Green alga</name>
    <name type="synonym">Haematococcus pluvialis</name>
    <dbReference type="NCBI Taxonomy" id="44745"/>
    <lineage>
        <taxon>Eukaryota</taxon>
        <taxon>Viridiplantae</taxon>
        <taxon>Chlorophyta</taxon>
        <taxon>core chlorophytes</taxon>
        <taxon>Chlorophyceae</taxon>
        <taxon>CS clade</taxon>
        <taxon>Chlamydomonadales</taxon>
        <taxon>Haematococcaceae</taxon>
        <taxon>Haematococcus</taxon>
    </lineage>
</organism>
<keyword evidence="3" id="KW-1185">Reference proteome</keyword>
<reference evidence="2 3" key="1">
    <citation type="submission" date="2020-02" db="EMBL/GenBank/DDBJ databases">
        <title>Draft genome sequence of Haematococcus lacustris strain NIES-144.</title>
        <authorList>
            <person name="Morimoto D."/>
            <person name="Nakagawa S."/>
            <person name="Yoshida T."/>
            <person name="Sawayama S."/>
        </authorList>
    </citation>
    <scope>NUCLEOTIDE SEQUENCE [LARGE SCALE GENOMIC DNA]</scope>
    <source>
        <strain evidence="2 3">NIES-144</strain>
    </source>
</reference>
<feature type="compositionally biased region" description="Pro residues" evidence="1">
    <location>
        <begin position="298"/>
        <end position="309"/>
    </location>
</feature>
<gene>
    <name evidence="2" type="ORF">HaLaN_18138</name>
</gene>